<dbReference type="EMBL" id="CP143790">
    <property type="protein sequence ID" value="WVN90392.1"/>
    <property type="molecule type" value="Genomic_DNA"/>
</dbReference>
<protein>
    <recommendedName>
        <fullName evidence="7">U3 small nucleolar RNA-associated protein 20</fullName>
    </recommendedName>
</protein>
<dbReference type="GeneID" id="91089837"/>
<reference evidence="5" key="3">
    <citation type="submission" date="2024-01" db="EMBL/GenBank/DDBJ databases">
        <authorList>
            <person name="Coelho M.A."/>
            <person name="David-Palma M."/>
            <person name="Shea T."/>
            <person name="Sun S."/>
            <person name="Cuomo C.A."/>
            <person name="Heitman J."/>
        </authorList>
    </citation>
    <scope>NUCLEOTIDE SEQUENCE</scope>
    <source>
        <strain evidence="5">CBS 7841</strain>
    </source>
</reference>
<dbReference type="Proteomes" id="UP000094043">
    <property type="component" value="Chromosome 7"/>
</dbReference>
<reference evidence="5" key="2">
    <citation type="journal article" date="2022" name="Elife">
        <title>Obligate sexual reproduction of a homothallic fungus closely related to the Cryptococcus pathogenic species complex.</title>
        <authorList>
            <person name="Passer A.R."/>
            <person name="Clancey S.A."/>
            <person name="Shea T."/>
            <person name="David-Palma M."/>
            <person name="Averette A.F."/>
            <person name="Boekhout T."/>
            <person name="Porcel B.M."/>
            <person name="Nowrousian M."/>
            <person name="Cuomo C.A."/>
            <person name="Sun S."/>
            <person name="Heitman J."/>
            <person name="Coelho M.A."/>
        </authorList>
    </citation>
    <scope>NUCLEOTIDE SEQUENCE</scope>
    <source>
        <strain evidence="5">CBS 7841</strain>
    </source>
</reference>
<proteinExistence type="predicted"/>
<dbReference type="GO" id="GO:0030686">
    <property type="term" value="C:90S preribosome"/>
    <property type="evidence" value="ECO:0007669"/>
    <property type="project" value="TreeGrafter"/>
</dbReference>
<evidence type="ECO:0000259" key="2">
    <source>
        <dbReference type="Pfam" id="PF07539"/>
    </source>
</evidence>
<dbReference type="Pfam" id="PF23099">
    <property type="entry name" value="UTP20_C"/>
    <property type="match status" value="1"/>
</dbReference>
<dbReference type="Pfam" id="PF07539">
    <property type="entry name" value="UTP20_N"/>
    <property type="match status" value="1"/>
</dbReference>
<dbReference type="InterPro" id="IPR052575">
    <property type="entry name" value="SSU_processome_comp_20"/>
</dbReference>
<dbReference type="PANTHER" id="PTHR17695">
    <property type="entry name" value="SMALL SUBUNIT PROCESSOME COMPONENT 20 HOMOLOG"/>
    <property type="match status" value="1"/>
</dbReference>
<organism evidence="5 6">
    <name type="scientific">Cryptococcus depauperatus CBS 7841</name>
    <dbReference type="NCBI Taxonomy" id="1295531"/>
    <lineage>
        <taxon>Eukaryota</taxon>
        <taxon>Fungi</taxon>
        <taxon>Dikarya</taxon>
        <taxon>Basidiomycota</taxon>
        <taxon>Agaricomycotina</taxon>
        <taxon>Tremellomycetes</taxon>
        <taxon>Tremellales</taxon>
        <taxon>Cryptococcaceae</taxon>
        <taxon>Cryptococcus</taxon>
    </lineage>
</organism>
<dbReference type="GO" id="GO:0032040">
    <property type="term" value="C:small-subunit processome"/>
    <property type="evidence" value="ECO:0007669"/>
    <property type="project" value="TreeGrafter"/>
</dbReference>
<feature type="region of interest" description="Disordered" evidence="1">
    <location>
        <begin position="2608"/>
        <end position="2663"/>
    </location>
</feature>
<evidence type="ECO:0000259" key="4">
    <source>
        <dbReference type="Pfam" id="PF23099"/>
    </source>
</evidence>
<dbReference type="SUPFAM" id="SSF48371">
    <property type="entry name" value="ARM repeat"/>
    <property type="match status" value="3"/>
</dbReference>
<dbReference type="Pfam" id="PF20416">
    <property type="entry name" value="UTP20"/>
    <property type="match status" value="1"/>
</dbReference>
<dbReference type="KEGG" id="cdep:91089837"/>
<name>A0AAJ8M452_9TREE</name>
<gene>
    <name evidence="5" type="ORF">L203_105628</name>
</gene>
<reference evidence="5" key="1">
    <citation type="submission" date="2016-06" db="EMBL/GenBank/DDBJ databases">
        <authorList>
            <person name="Cuomo C."/>
            <person name="Litvintseva A."/>
            <person name="Heitman J."/>
            <person name="Chen Y."/>
            <person name="Sun S."/>
            <person name="Springer D."/>
            <person name="Dromer F."/>
            <person name="Young S."/>
            <person name="Zeng Q."/>
            <person name="Chapman S."/>
            <person name="Gujja S."/>
            <person name="Saif S."/>
            <person name="Birren B."/>
        </authorList>
    </citation>
    <scope>NUCLEOTIDE SEQUENCE</scope>
    <source>
        <strain evidence="5">CBS 7841</strain>
    </source>
</reference>
<evidence type="ECO:0000313" key="6">
    <source>
        <dbReference type="Proteomes" id="UP000094043"/>
    </source>
</evidence>
<evidence type="ECO:0000256" key="1">
    <source>
        <dbReference type="SAM" id="MobiDB-lite"/>
    </source>
</evidence>
<dbReference type="InterPro" id="IPR011430">
    <property type="entry name" value="UTP20_N"/>
</dbReference>
<feature type="domain" description="U3 small nucleolar RNA-associated protein 20 N-terminal" evidence="2">
    <location>
        <begin position="903"/>
        <end position="1514"/>
    </location>
</feature>
<dbReference type="InterPro" id="IPR046523">
    <property type="entry name" value="UTP20_dom"/>
</dbReference>
<feature type="domain" description="U3 small nucleolar RNA-associated protein 20" evidence="3">
    <location>
        <begin position="1736"/>
        <end position="1955"/>
    </location>
</feature>
<dbReference type="InterPro" id="IPR016024">
    <property type="entry name" value="ARM-type_fold"/>
</dbReference>
<evidence type="ECO:0000313" key="5">
    <source>
        <dbReference type="EMBL" id="WVN90392.1"/>
    </source>
</evidence>
<dbReference type="PANTHER" id="PTHR17695:SF11">
    <property type="entry name" value="SMALL SUBUNIT PROCESSOME COMPONENT 20 HOMOLOG"/>
    <property type="match status" value="1"/>
</dbReference>
<dbReference type="RefSeq" id="XP_066071092.1">
    <property type="nucleotide sequence ID" value="XM_066214995.1"/>
</dbReference>
<feature type="compositionally biased region" description="Basic and acidic residues" evidence="1">
    <location>
        <begin position="2608"/>
        <end position="2621"/>
    </location>
</feature>
<dbReference type="InterPro" id="IPR057525">
    <property type="entry name" value="UTP20_C"/>
</dbReference>
<evidence type="ECO:0008006" key="7">
    <source>
        <dbReference type="Google" id="ProtNLM"/>
    </source>
</evidence>
<evidence type="ECO:0000259" key="3">
    <source>
        <dbReference type="Pfam" id="PF20416"/>
    </source>
</evidence>
<keyword evidence="6" id="KW-1185">Reference proteome</keyword>
<accession>A0AAJ8M452</accession>
<sequence length="2663" mass="299244">MEEPPQKRFRYASYNEQIRNISIDVGKQRGLGWEKEEYNEETEQTKTPLTTAIGRLSLLDLTVPYQNFQETLLPVTNTLPVTLHNLPQIQGIFHEFYINLDNGQDHIHSGLGSVLELHQALYETCLGEAVSYIPQTVQDILRVAALRALGPRLVEESYSTLSLILRTIASSLLKPSADSFLRETWAHIKTYLSPGANKDYVRRCSADAWVGVIRKARSDGLVRLMSLLLKENVDGMEAVWAHSMKGSSGQLHSRALAIYKTLFDHLIDDPTTQHIRTLVLVSTALVHHTSSLAIQPIVEIVISRLDHFAPLHSSTAILHVIAVFLFVRKGKRFPEALLKPVMQKFQTLTSLLVSDACLTNEVLSESETASREEWRRALVTCVVGSLQVGQLQHWLSPGVGLIEDLWGKINIQEASAFVNVLISIKWAGIEQFILSHVAKTSCSSLITDPLSTLALLNSLAVANYLAGGLLNVQGGRWRQSLVSALVKQLEFIVESNLEYDERMVLGQILRLLPALHKEAAVFMPQVIKLLEAVLKRLYGKSEDALKEEWRLGGAWNDTHVLGSLIRAANQLISNSNTEVGKGVKELFVRDGWLRIVLENWSWNSEILQAAVPHVERWAIDLDISHDILLERYTPNLLSNDSTLRLASLQILVAIAPSSALASSAGENSPTFRDIYNHCVQIESSEMTLRNVRERTTNITRLTRTLIALPMDPPANVLKAVVTYLVAQLKVNFRPIYPEAIAALSSISEKHKKHVWETVWSELQRTNSAQVTIMTDLDVENPSWVEGKLKKDARADKNREGEEEIEFRCSNLEKSRSTFSKVWGKKYQEDKLVQQEIDTQISKDRLDVLNYESQLLSTLTAIPSVTEKHTRLIVPVFLSVARQGALGEDGSQHGTHLSTKQLQDRTANYLQLFTKFVNPKAAFLSEKLHQLYLDILSKGEQKLQAIALKCLMTYKSVKLLPYEESLENLLADDKFRDELARMKLGLDSQDYVLATQDSEATIKTRVVAIEPSHRDEAIPVIIRLLYGIIISRRGQSSNGQGQVARRQAVLNSLNGCTENELSVLVDLMLRPFGDTLEDIRTVSGRQQMGFLSLLADVIRHLGPRLGKQWTRIITTTIHLVGNAQEQLIACDIVTKEENESAEDIGIENGLAPLRNIRSFGLKRIVQFLNSTIEFDIKPYLPIIFKSIISPRLDKLEVENSQAPSGTLDLIAALASEPATLKELIKLDERTLSKTFACMTAVKVKPAVVLRVFDIIESLLVDDDSEYEISIRKEVLIPHIKVLIDNMIDFVAILKSFQSNDITHRLLHILSRLSVLVQDGQQAQQLATLLAPILCDRRTPERAKTHILAALQRLYTISTDFPDPSSKFFYQAYNLVSSLFQSLYLSTSRRALIITLETFALTDKTLEESINIVRDMNAYSTRKLEEPDFDKRLSAYESIVNISVDKLSFSPRAWMPILRSALFFLNEPDELSIRSNASAVLQKYICITGDAFEGCFVEMLRNVVLPGLKRAIKSKQELVRNEALLVIAQGVKICTGIEELNEMRPLLAEGDDEASFFANITHIQVHRRARALVRLRSSLSEPSTSIRESNITSIFLPLLEHVIAGATDVSDHHFINESIQTVGELAKLLRWSKWYGLIGRYMKLGTGSGKMSQQKYYVRTVTSVIDGFHFDLDGALYVEKKGEEMIAEEEDRISNNEEEDESGLKQAVVGASPDKMIAIIQTRLLPLLSKFVYEKGDAESTIRIPLAFGIVKIAHFLPRNLSDTEVLRVITNVSQILRSRDQDTRDTTRDTICKIAIYLGPDWLVRIIKELETALPRGPQKHVLAVTTHAILVQATTQAADKFINLDDAVDLAARIVAEVVWGESGKDVATEGFKTKMREVRGATSKGFDTFQLLAQLVTPSKIGAVLGPVREVMSASQAVKAMQQIDEALRRISLGLNSNSILRSQDILSLCYSLISGNSLYLRAKKKTNRPAATPDAFKVVMKRENGKGQEDFYAANAHKLVMFGLDLFVTAFRRNKFSFEDVDILARLGPMVNAIGNTLYSSASDVLMLSLKATAAITRCPIPQVKPALHIFVNNIFQIIKHAGGTAESEVAQTALKTLAVILRDCKTSEVSENQLRYLIEVINPDLEEPERQSSVFAILRVIVTRQFVVPEIYDLMERVSSIMITSQSTHVQELCRGSVMAFLLDYPQGKNRLKSQMTFFAQNLQYTYESGRLSILEVLSVMFDKFSDALVGEYAGLFFVALVTVRANDDSEKCRVAAGELLKLLWKRLNRHNRRKFSEVIKSWIRKREENGILAGAAMDVSGLLVETGEDGLDDLTHVIVPVLQESAKKVQKAEEQEQSIELDLTLPHQTLSVATKLILSSPSTSSSLPWADIVSHLLFPHEHVRYDAAKLISSLFVKDTEVNGACDMLGEELCIDIAKKCCLVLQNSRRDDGEWANSGKLADEIVKVLYNLTKHRTFLEVSASAYEVAETDEDGDNEEQDNALARKPLAWIMSRMSFIARHLLINRPAPNSPQSSQPWSLPILSILRFFAGLTERFCQEQATEFLIHTLSPVYRILDEGGDLKQLEDKQVDDLREMATQIREFIQKKVGTLAFSRTWEKLRRATQAKRQERREERVKMAITNPEKHAGRRERKSERAKESKKRKIQAFNEGHKMKKRMQ</sequence>
<feature type="domain" description="U3 small nucleolar RNA-associated protein 20 C-terminal" evidence="4">
    <location>
        <begin position="2492"/>
        <end position="2650"/>
    </location>
</feature>